<evidence type="ECO:0000313" key="2">
    <source>
        <dbReference type="EMBL" id="CAJ0930349.1"/>
    </source>
</evidence>
<sequence>MEIEESEVWLTDSTALAEMESDHGDEDLSSRGWDAGSLIGEAAGLSGSVEDELNKSLTRVGCLDVDKDLELKQELIDDKEFDIPQVDTPPTLESILNETDDEDETFIPEDPALLSIETIDTHSCDTSSLASSDSGDRAHKRKKRLPDAFSRHGSVMRQTLLKGISAQIVSATDKVDAGLPTAIAVSNLIAVGTSHGLALIFGKLYKPLRQLQPLQMPSFRFHLGFEIPSKWAKELRRDILDRAPPVQLAELAIQISHAGEYLVSVSLDVASCAAQASSNAVTIRRTVWLKAWQADLCSKKSRTCLPFQG</sequence>
<comment type="caution">
    <text evidence="2">The sequence shown here is derived from an EMBL/GenBank/DDBJ whole genome shotgun (WGS) entry which is preliminary data.</text>
</comment>
<evidence type="ECO:0000256" key="1">
    <source>
        <dbReference type="SAM" id="MobiDB-lite"/>
    </source>
</evidence>
<protein>
    <submittedName>
        <fullName evidence="2">Uncharacterized protein</fullName>
    </submittedName>
</protein>
<dbReference type="PANTHER" id="PTHR12616:SF8">
    <property type="entry name" value="VACUOLAR PROTEIN SORTING-ASSOCIATED PROTEIN 8 HOMOLOG"/>
    <property type="match status" value="1"/>
</dbReference>
<feature type="compositionally biased region" description="Basic and acidic residues" evidence="1">
    <location>
        <begin position="20"/>
        <end position="29"/>
    </location>
</feature>
<dbReference type="EMBL" id="CAUEEQ010006623">
    <property type="protein sequence ID" value="CAJ0930349.1"/>
    <property type="molecule type" value="Genomic_DNA"/>
</dbReference>
<dbReference type="Proteomes" id="UP001176940">
    <property type="component" value="Unassembled WGS sequence"/>
</dbReference>
<proteinExistence type="predicted"/>
<keyword evidence="3" id="KW-1185">Reference proteome</keyword>
<evidence type="ECO:0000313" key="3">
    <source>
        <dbReference type="Proteomes" id="UP001176940"/>
    </source>
</evidence>
<name>A0ABN9L3W1_9NEOB</name>
<dbReference type="Gene3D" id="1.10.287.3160">
    <property type="match status" value="1"/>
</dbReference>
<feature type="region of interest" description="Disordered" evidence="1">
    <location>
        <begin position="124"/>
        <end position="147"/>
    </location>
</feature>
<dbReference type="Pfam" id="PF23410">
    <property type="entry name" value="Beta-prop_VPS8"/>
    <property type="match status" value="1"/>
</dbReference>
<organism evidence="2 3">
    <name type="scientific">Ranitomeya imitator</name>
    <name type="common">mimic poison frog</name>
    <dbReference type="NCBI Taxonomy" id="111125"/>
    <lineage>
        <taxon>Eukaryota</taxon>
        <taxon>Metazoa</taxon>
        <taxon>Chordata</taxon>
        <taxon>Craniata</taxon>
        <taxon>Vertebrata</taxon>
        <taxon>Euteleostomi</taxon>
        <taxon>Amphibia</taxon>
        <taxon>Batrachia</taxon>
        <taxon>Anura</taxon>
        <taxon>Neobatrachia</taxon>
        <taxon>Hyloidea</taxon>
        <taxon>Dendrobatidae</taxon>
        <taxon>Dendrobatinae</taxon>
        <taxon>Ranitomeya</taxon>
    </lineage>
</organism>
<dbReference type="InterPro" id="IPR045111">
    <property type="entry name" value="Vps41/Vps8"/>
</dbReference>
<gene>
    <name evidence="2" type="ORF">RIMI_LOCUS4188855</name>
</gene>
<feature type="region of interest" description="Disordered" evidence="1">
    <location>
        <begin position="1"/>
        <end position="32"/>
    </location>
</feature>
<accession>A0ABN9L3W1</accession>
<dbReference type="PANTHER" id="PTHR12616">
    <property type="entry name" value="VACUOLAR PROTEIN SORTING VPS41"/>
    <property type="match status" value="1"/>
</dbReference>
<reference evidence="2" key="1">
    <citation type="submission" date="2023-07" db="EMBL/GenBank/DDBJ databases">
        <authorList>
            <person name="Stuckert A."/>
        </authorList>
    </citation>
    <scope>NUCLEOTIDE SEQUENCE</scope>
</reference>
<feature type="compositionally biased region" description="Low complexity" evidence="1">
    <location>
        <begin position="124"/>
        <end position="133"/>
    </location>
</feature>